<dbReference type="EMBL" id="BTRK01000005">
    <property type="protein sequence ID" value="GMR56039.1"/>
    <property type="molecule type" value="Genomic_DNA"/>
</dbReference>
<dbReference type="Proteomes" id="UP001328107">
    <property type="component" value="Unassembled WGS sequence"/>
</dbReference>
<keyword evidence="2" id="KW-1185">Reference proteome</keyword>
<feature type="non-terminal residue" evidence="1">
    <location>
        <position position="1"/>
    </location>
</feature>
<evidence type="ECO:0000313" key="1">
    <source>
        <dbReference type="EMBL" id="GMR56039.1"/>
    </source>
</evidence>
<gene>
    <name evidence="1" type="ORF">PMAYCL1PPCAC_26234</name>
</gene>
<dbReference type="AlphaFoldDB" id="A0AAN5I941"/>
<comment type="caution">
    <text evidence="1">The sequence shown here is derived from an EMBL/GenBank/DDBJ whole genome shotgun (WGS) entry which is preliminary data.</text>
</comment>
<reference evidence="2" key="1">
    <citation type="submission" date="2022-10" db="EMBL/GenBank/DDBJ databases">
        <title>Genome assembly of Pristionchus species.</title>
        <authorList>
            <person name="Yoshida K."/>
            <person name="Sommer R.J."/>
        </authorList>
    </citation>
    <scope>NUCLEOTIDE SEQUENCE [LARGE SCALE GENOMIC DNA]</scope>
    <source>
        <strain evidence="2">RS5460</strain>
    </source>
</reference>
<accession>A0AAN5I941</accession>
<proteinExistence type="predicted"/>
<evidence type="ECO:0000313" key="2">
    <source>
        <dbReference type="Proteomes" id="UP001328107"/>
    </source>
</evidence>
<organism evidence="1 2">
    <name type="scientific">Pristionchus mayeri</name>
    <dbReference type="NCBI Taxonomy" id="1317129"/>
    <lineage>
        <taxon>Eukaryota</taxon>
        <taxon>Metazoa</taxon>
        <taxon>Ecdysozoa</taxon>
        <taxon>Nematoda</taxon>
        <taxon>Chromadorea</taxon>
        <taxon>Rhabditida</taxon>
        <taxon>Rhabditina</taxon>
        <taxon>Diplogasteromorpha</taxon>
        <taxon>Diplogasteroidea</taxon>
        <taxon>Neodiplogasteridae</taxon>
        <taxon>Pristionchus</taxon>
    </lineage>
</organism>
<protein>
    <submittedName>
        <fullName evidence="1">Uncharacterized protein</fullName>
    </submittedName>
</protein>
<name>A0AAN5I941_9BILA</name>
<sequence>EIGRVSKMISSKLGLLLQIFVIVQSRNYTYITLDLDFGNSGIKFKALYEEFVKVQSKPRENPEENVDSYIVPAENLTLYAHEFRLQEGAAPRLPALLRTLSKELCRFKPNRMPTNTRICYDCHSKQLARVFIYKHPILAGVWSDVLHRHGFLDDLQNFDGQFVEFANLPNGLNFTHSPDMDLPRWVPIHQKMEYSFIQFKSVSIVSCSYNENVLRSWKKFATKTDGVQLTPATRRKHD</sequence>